<reference evidence="7" key="2">
    <citation type="submission" date="2020-05" db="UniProtKB">
        <authorList>
            <consortium name="EnsemblMetazoa"/>
        </authorList>
    </citation>
    <scope>IDENTIFICATION</scope>
    <source>
        <strain evidence="7">JHB</strain>
    </source>
</reference>
<gene>
    <name evidence="7" type="primary">6051209</name>
    <name evidence="6" type="ORF">CpipJ_CPIJ017486</name>
</gene>
<sequence>MKNCFICYVLLCCAVLTFVTSLGVNILVNQLTKLGPNGNYTLGDSVDFSKILGLDYGDRNPILRDAYDFIVVGAGPAGCVVANRLTENPNVNVLLLELGRAEIPIVQDIPAAFLYQPSTDYNFGYLTEPQREACLGLMEKRCAWHHGRGLGGSTIINNMIYTRGNFRDYDMWNASGNPGWSYADVLPYFLKSENANLKEFQSNGFHRKGGYLSVEDADFLTSIAPAFVESAKQAGFKYIDYNSKDQLGVSYFQHNTKNSVRVTSARAFLKPIAERKNLHILTRAWVTKVLFDESTKTAIGVEYTRNKQRFTARATREVILSAGAFGSAKLLMLSGVGPKLDLENLDIKVIHELPVGETLYEHPGVIGPVFIVRNPKDNIVNIHDFDSIPALLKYFLLKDGPLSSPLTEAVAYVKSPYSPKEDPEWPDVEIIQVGIQLGDDASPGAQNYFRVNDSILSSYFKPLFNTRAFMFLPLLMHSRTKGSLKLKSTNPYNHPLFKYQYFEDDRDAKALAYGIQVAINITRQKPFVDMGVELYAVKLPGCESFQFDTFEYWE</sequence>
<dbReference type="AlphaFoldDB" id="B0XDG3"/>
<dbReference type="OMA" id="QDESIFT"/>
<dbReference type="InterPro" id="IPR007867">
    <property type="entry name" value="GMC_OxRtase_C"/>
</dbReference>
<feature type="signal peptide" evidence="4">
    <location>
        <begin position="1"/>
        <end position="21"/>
    </location>
</feature>
<keyword evidence="3" id="KW-0285">Flavoprotein</keyword>
<keyword evidence="8" id="KW-1185">Reference proteome</keyword>
<reference evidence="6" key="1">
    <citation type="submission" date="2007-03" db="EMBL/GenBank/DDBJ databases">
        <title>Annotation of Culex pipiens quinquefasciatus.</title>
        <authorList>
            <consortium name="The Broad Institute Genome Sequencing Platform"/>
            <person name="Atkinson P.W."/>
            <person name="Hemingway J."/>
            <person name="Christensen B.M."/>
            <person name="Higgs S."/>
            <person name="Kodira C."/>
            <person name="Hannick L."/>
            <person name="Megy K."/>
            <person name="O'Leary S."/>
            <person name="Pearson M."/>
            <person name="Haas B.J."/>
            <person name="Mauceli E."/>
            <person name="Wortman J.R."/>
            <person name="Lee N.H."/>
            <person name="Guigo R."/>
            <person name="Stanke M."/>
            <person name="Alvarado L."/>
            <person name="Amedeo P."/>
            <person name="Antoine C.H."/>
            <person name="Arensburger P."/>
            <person name="Bidwell S.L."/>
            <person name="Crawford M."/>
            <person name="Camaro F."/>
            <person name="Devon K."/>
            <person name="Engels R."/>
            <person name="Hammond M."/>
            <person name="Howarth C."/>
            <person name="Koehrsen M."/>
            <person name="Lawson D."/>
            <person name="Montgomery P."/>
            <person name="Nene V."/>
            <person name="Nusbaum C."/>
            <person name="Puiu D."/>
            <person name="Romero-Severson J."/>
            <person name="Severson D.W."/>
            <person name="Shumway M."/>
            <person name="Sisk P."/>
            <person name="Stolte C."/>
            <person name="Zeng Q."/>
            <person name="Eisenstadt E."/>
            <person name="Fraser-Liggett C."/>
            <person name="Strausberg R."/>
            <person name="Galagan J."/>
            <person name="Birren B."/>
            <person name="Collins F.H."/>
        </authorList>
    </citation>
    <scope>NUCLEOTIDE SEQUENCE [LARGE SCALE GENOMIC DNA]</scope>
    <source>
        <strain evidence="6">JHB</strain>
    </source>
</reference>
<proteinExistence type="inferred from homology"/>
<dbReference type="Gene3D" id="3.30.560.10">
    <property type="entry name" value="Glucose Oxidase, domain 3"/>
    <property type="match status" value="1"/>
</dbReference>
<dbReference type="InterPro" id="IPR000172">
    <property type="entry name" value="GMC_OxRdtase_N"/>
</dbReference>
<evidence type="ECO:0000313" key="7">
    <source>
        <dbReference type="EnsemblMetazoa" id="CPIJ017486-PA"/>
    </source>
</evidence>
<dbReference type="SUPFAM" id="SSF51905">
    <property type="entry name" value="FAD/NAD(P)-binding domain"/>
    <property type="match status" value="1"/>
</dbReference>
<organism>
    <name type="scientific">Culex quinquefasciatus</name>
    <name type="common">Southern house mosquito</name>
    <name type="synonym">Culex pungens</name>
    <dbReference type="NCBI Taxonomy" id="7176"/>
    <lineage>
        <taxon>Eukaryota</taxon>
        <taxon>Metazoa</taxon>
        <taxon>Ecdysozoa</taxon>
        <taxon>Arthropoda</taxon>
        <taxon>Hexapoda</taxon>
        <taxon>Insecta</taxon>
        <taxon>Pterygota</taxon>
        <taxon>Neoptera</taxon>
        <taxon>Endopterygota</taxon>
        <taxon>Diptera</taxon>
        <taxon>Nematocera</taxon>
        <taxon>Culicoidea</taxon>
        <taxon>Culicidae</taxon>
        <taxon>Culicinae</taxon>
        <taxon>Culicini</taxon>
        <taxon>Culex</taxon>
        <taxon>Culex</taxon>
    </lineage>
</organism>
<dbReference type="Pfam" id="PF00732">
    <property type="entry name" value="GMC_oxred_N"/>
    <property type="match status" value="1"/>
</dbReference>
<evidence type="ECO:0000313" key="6">
    <source>
        <dbReference type="EMBL" id="EDS45441.1"/>
    </source>
</evidence>
<evidence type="ECO:0000256" key="1">
    <source>
        <dbReference type="ARBA" id="ARBA00010790"/>
    </source>
</evidence>
<evidence type="ECO:0000259" key="5">
    <source>
        <dbReference type="PROSITE" id="PS00623"/>
    </source>
</evidence>
<dbReference type="STRING" id="7176.B0XDG3"/>
<comment type="similarity">
    <text evidence="1 3">Belongs to the GMC oxidoreductase family.</text>
</comment>
<evidence type="ECO:0000313" key="8">
    <source>
        <dbReference type="Proteomes" id="UP000002320"/>
    </source>
</evidence>
<dbReference type="EMBL" id="DS232756">
    <property type="protein sequence ID" value="EDS45441.1"/>
    <property type="molecule type" value="Genomic_DNA"/>
</dbReference>
<evidence type="ECO:0000256" key="4">
    <source>
        <dbReference type="SAM" id="SignalP"/>
    </source>
</evidence>
<accession>B0XDG3</accession>
<comment type="cofactor">
    <cofactor evidence="2">
        <name>FAD</name>
        <dbReference type="ChEBI" id="CHEBI:57692"/>
    </cofactor>
</comment>
<evidence type="ECO:0000256" key="2">
    <source>
        <dbReference type="PIRSR" id="PIRSR000137-2"/>
    </source>
</evidence>
<evidence type="ECO:0000256" key="3">
    <source>
        <dbReference type="RuleBase" id="RU003968"/>
    </source>
</evidence>
<feature type="domain" description="Glucose-methanol-choline oxidoreductase N-terminal" evidence="5">
    <location>
        <begin position="147"/>
        <end position="170"/>
    </location>
</feature>
<dbReference type="VEuPathDB" id="VectorBase:CPIJ017486"/>
<dbReference type="eggNOG" id="KOG1238">
    <property type="taxonomic scope" value="Eukaryota"/>
</dbReference>
<keyword evidence="4" id="KW-0732">Signal</keyword>
<dbReference type="PANTHER" id="PTHR11552">
    <property type="entry name" value="GLUCOSE-METHANOL-CHOLINE GMC OXIDOREDUCTASE"/>
    <property type="match status" value="1"/>
</dbReference>
<feature type="chain" id="PRO_5011409296" evidence="4">
    <location>
        <begin position="22"/>
        <end position="554"/>
    </location>
</feature>
<dbReference type="InterPro" id="IPR036188">
    <property type="entry name" value="FAD/NAD-bd_sf"/>
</dbReference>
<dbReference type="PANTHER" id="PTHR11552:SF208">
    <property type="entry name" value="RE36204P-RELATED"/>
    <property type="match status" value="1"/>
</dbReference>
<dbReference type="HOGENOM" id="CLU_002865_7_0_1"/>
<protein>
    <submittedName>
        <fullName evidence="6 7">Glucose dehydrogenase</fullName>
    </submittedName>
</protein>
<dbReference type="InterPro" id="IPR012132">
    <property type="entry name" value="GMC_OxRdtase"/>
</dbReference>
<dbReference type="SUPFAM" id="SSF54373">
    <property type="entry name" value="FAD-linked reductases, C-terminal domain"/>
    <property type="match status" value="1"/>
</dbReference>
<dbReference type="GO" id="GO:0050660">
    <property type="term" value="F:flavin adenine dinucleotide binding"/>
    <property type="evidence" value="ECO:0007669"/>
    <property type="project" value="InterPro"/>
</dbReference>
<keyword evidence="2 3" id="KW-0274">FAD</keyword>
<feature type="binding site" evidence="2">
    <location>
        <position position="286"/>
    </location>
    <ligand>
        <name>FAD</name>
        <dbReference type="ChEBI" id="CHEBI:57692"/>
    </ligand>
</feature>
<dbReference type="GO" id="GO:0016614">
    <property type="term" value="F:oxidoreductase activity, acting on CH-OH group of donors"/>
    <property type="evidence" value="ECO:0007669"/>
    <property type="project" value="InterPro"/>
</dbReference>
<dbReference type="PIRSF" id="PIRSF000137">
    <property type="entry name" value="Alcohol_oxidase"/>
    <property type="match status" value="1"/>
</dbReference>
<dbReference type="KEGG" id="cqu:CpipJ_CPIJ017486"/>
<dbReference type="EnsemblMetazoa" id="CPIJ017486-RA">
    <property type="protein sequence ID" value="CPIJ017486-PA"/>
    <property type="gene ID" value="CPIJ017486"/>
</dbReference>
<dbReference type="PROSITE" id="PS00623">
    <property type="entry name" value="GMC_OXRED_1"/>
    <property type="match status" value="1"/>
</dbReference>
<dbReference type="VEuPathDB" id="VectorBase:CQUJHB005983"/>
<dbReference type="InParanoid" id="B0XDG3"/>
<dbReference type="Pfam" id="PF05199">
    <property type="entry name" value="GMC_oxred_C"/>
    <property type="match status" value="1"/>
</dbReference>
<dbReference type="Gene3D" id="3.50.50.60">
    <property type="entry name" value="FAD/NAD(P)-binding domain"/>
    <property type="match status" value="1"/>
</dbReference>
<dbReference type="OrthoDB" id="269227at2759"/>
<name>B0XDG3_CULQU</name>
<dbReference type="Proteomes" id="UP000002320">
    <property type="component" value="Unassembled WGS sequence"/>
</dbReference>